<dbReference type="OrthoDB" id="9005521at2"/>
<dbReference type="KEGG" id="dcm:NIES806_37380"/>
<accession>A0A1Z4V7U1</accession>
<dbReference type="EMBL" id="AP018316">
    <property type="protein sequence ID" value="BAZ87514.1"/>
    <property type="molecule type" value="Genomic_DNA"/>
</dbReference>
<proteinExistence type="predicted"/>
<name>A0A1Z4V7U1_9CYAN</name>
<dbReference type="AlphaFoldDB" id="A0A1Z4V7U1"/>
<dbReference type="RefSeq" id="WP_096669587.1">
    <property type="nucleotide sequence ID" value="NZ_AP018316.1"/>
</dbReference>
<dbReference type="Proteomes" id="UP000218702">
    <property type="component" value="Chromosome"/>
</dbReference>
<reference evidence="1 2" key="1">
    <citation type="submission" date="2017-06" db="EMBL/GenBank/DDBJ databases">
        <title>Genome sequencing of cyanobaciteial culture collection at National Institute for Environmental Studies (NIES).</title>
        <authorList>
            <person name="Hirose Y."/>
            <person name="Shimura Y."/>
            <person name="Fujisawa T."/>
            <person name="Nakamura Y."/>
            <person name="Kawachi M."/>
        </authorList>
    </citation>
    <scope>NUCLEOTIDE SEQUENCE [LARGE SCALE GENOMIC DNA]</scope>
    <source>
        <strain evidence="1 2">NIES-806</strain>
    </source>
</reference>
<gene>
    <name evidence="1" type="ORF">NIES806_37380</name>
</gene>
<organism evidence="1 2">
    <name type="scientific">Dolichospermum compactum NIES-806</name>
    <dbReference type="NCBI Taxonomy" id="1973481"/>
    <lineage>
        <taxon>Bacteria</taxon>
        <taxon>Bacillati</taxon>
        <taxon>Cyanobacteriota</taxon>
        <taxon>Cyanophyceae</taxon>
        <taxon>Nostocales</taxon>
        <taxon>Aphanizomenonaceae</taxon>
        <taxon>Dolichospermum</taxon>
        <taxon>Dolichospermum compactum</taxon>
    </lineage>
</organism>
<protein>
    <submittedName>
        <fullName evidence="1">Uncharacterized protein</fullName>
    </submittedName>
</protein>
<evidence type="ECO:0000313" key="2">
    <source>
        <dbReference type="Proteomes" id="UP000218702"/>
    </source>
</evidence>
<evidence type="ECO:0000313" key="1">
    <source>
        <dbReference type="EMBL" id="BAZ87514.1"/>
    </source>
</evidence>
<keyword evidence="2" id="KW-1185">Reference proteome</keyword>
<sequence length="176" mass="20177">MFVSKLYTDNWTGNRNEENFIDNPNWKQIKTAICELDGHRRTLVSLEVDDESYMMIGGGNFGKYVVTATLDNDVFYSLLRQIYKIPKSNLFYRLKRSSSRRKRNLFSFDEALRNAKNNNISSPNEQKLIVGGQAGNYSKKICVNLPQCLIAAITFAESGELEPLFSWEEDKSLVTV</sequence>